<name>A0AAD6HLZ8_9EURO</name>
<comment type="pathway">
    <text evidence="2">Glycan metabolism; cellulose degradation.</text>
</comment>
<gene>
    <name evidence="12" type="ORF">N7493_004907</name>
</gene>
<dbReference type="Gene3D" id="3.40.50.1700">
    <property type="entry name" value="Glycoside hydrolase family 3 C-terminal domain"/>
    <property type="match status" value="1"/>
</dbReference>
<dbReference type="Proteomes" id="UP001215712">
    <property type="component" value="Unassembled WGS sequence"/>
</dbReference>
<evidence type="ECO:0000256" key="8">
    <source>
        <dbReference type="ARBA" id="ARBA00023277"/>
    </source>
</evidence>
<dbReference type="Gene3D" id="3.20.20.300">
    <property type="entry name" value="Glycoside hydrolase, family 3, N-terminal domain"/>
    <property type="match status" value="1"/>
</dbReference>
<evidence type="ECO:0000256" key="4">
    <source>
        <dbReference type="ARBA" id="ARBA00012744"/>
    </source>
</evidence>
<dbReference type="SMART" id="SM01217">
    <property type="entry name" value="Fn3_like"/>
    <property type="match status" value="1"/>
</dbReference>
<evidence type="ECO:0000256" key="5">
    <source>
        <dbReference type="ARBA" id="ARBA00022801"/>
    </source>
</evidence>
<dbReference type="SUPFAM" id="SSF56988">
    <property type="entry name" value="Anthrax protective antigen"/>
    <property type="match status" value="1"/>
</dbReference>
<evidence type="ECO:0000256" key="3">
    <source>
        <dbReference type="ARBA" id="ARBA00005336"/>
    </source>
</evidence>
<dbReference type="InterPro" id="IPR036962">
    <property type="entry name" value="Glyco_hydro_3_N_sf"/>
</dbReference>
<dbReference type="PROSITE" id="PS51820">
    <property type="entry name" value="PA14"/>
    <property type="match status" value="1"/>
</dbReference>
<dbReference type="InterPro" id="IPR001764">
    <property type="entry name" value="Glyco_hydro_3_N"/>
</dbReference>
<dbReference type="Pfam" id="PF01915">
    <property type="entry name" value="Glyco_hydro_3_C"/>
    <property type="match status" value="1"/>
</dbReference>
<dbReference type="PRINTS" id="PR00133">
    <property type="entry name" value="GLHYDRLASE3"/>
</dbReference>
<evidence type="ECO:0000256" key="1">
    <source>
        <dbReference type="ARBA" id="ARBA00000448"/>
    </source>
</evidence>
<keyword evidence="8" id="KW-0119">Carbohydrate metabolism</keyword>
<dbReference type="Gene3D" id="2.60.40.10">
    <property type="entry name" value="Immunoglobulins"/>
    <property type="match status" value="1"/>
</dbReference>
<dbReference type="EMBL" id="JAQJAN010000006">
    <property type="protein sequence ID" value="KAJ5727087.1"/>
    <property type="molecule type" value="Genomic_DNA"/>
</dbReference>
<dbReference type="Pfam" id="PF00933">
    <property type="entry name" value="Glyco_hydro_3"/>
    <property type="match status" value="1"/>
</dbReference>
<feature type="domain" description="PA14" evidence="11">
    <location>
        <begin position="394"/>
        <end position="552"/>
    </location>
</feature>
<protein>
    <recommendedName>
        <fullName evidence="4">beta-glucosidase</fullName>
        <ecNumber evidence="4">3.2.1.21</ecNumber>
    </recommendedName>
</protein>
<organism evidence="12 13">
    <name type="scientific">Penicillium malachiteum</name>
    <dbReference type="NCBI Taxonomy" id="1324776"/>
    <lineage>
        <taxon>Eukaryota</taxon>
        <taxon>Fungi</taxon>
        <taxon>Dikarya</taxon>
        <taxon>Ascomycota</taxon>
        <taxon>Pezizomycotina</taxon>
        <taxon>Eurotiomycetes</taxon>
        <taxon>Eurotiomycetidae</taxon>
        <taxon>Eurotiales</taxon>
        <taxon>Aspergillaceae</taxon>
        <taxon>Penicillium</taxon>
    </lineage>
</organism>
<keyword evidence="6" id="KW-0136">Cellulose degradation</keyword>
<dbReference type="GO" id="GO:0008422">
    <property type="term" value="F:beta-glucosidase activity"/>
    <property type="evidence" value="ECO:0007669"/>
    <property type="project" value="UniProtKB-EC"/>
</dbReference>
<dbReference type="InterPro" id="IPR036881">
    <property type="entry name" value="Glyco_hydro_3_C_sf"/>
</dbReference>
<dbReference type="AlphaFoldDB" id="A0AAD6HLZ8"/>
<reference evidence="12" key="1">
    <citation type="journal article" date="2023" name="IMA Fungus">
        <title>Comparative genomic study of the Penicillium genus elucidates a diverse pangenome and 15 lateral gene transfer events.</title>
        <authorList>
            <person name="Petersen C."/>
            <person name="Sorensen T."/>
            <person name="Nielsen M.R."/>
            <person name="Sondergaard T.E."/>
            <person name="Sorensen J.L."/>
            <person name="Fitzpatrick D.A."/>
            <person name="Frisvad J.C."/>
            <person name="Nielsen K.L."/>
        </authorList>
    </citation>
    <scope>NUCLEOTIDE SEQUENCE</scope>
    <source>
        <strain evidence="12">IBT 17514</strain>
    </source>
</reference>
<comment type="similarity">
    <text evidence="3">Belongs to the glycosyl hydrolase 3 family.</text>
</comment>
<evidence type="ECO:0000259" key="11">
    <source>
        <dbReference type="PROSITE" id="PS51820"/>
    </source>
</evidence>
<dbReference type="InterPro" id="IPR037524">
    <property type="entry name" value="PA14/GLEYA"/>
</dbReference>
<evidence type="ECO:0000313" key="13">
    <source>
        <dbReference type="Proteomes" id="UP001215712"/>
    </source>
</evidence>
<evidence type="ECO:0000256" key="9">
    <source>
        <dbReference type="ARBA" id="ARBA00023295"/>
    </source>
</evidence>
<dbReference type="PANTHER" id="PTHR42715">
    <property type="entry name" value="BETA-GLUCOSIDASE"/>
    <property type="match status" value="1"/>
</dbReference>
<dbReference type="InterPro" id="IPR050288">
    <property type="entry name" value="Cellulose_deg_GH3"/>
</dbReference>
<evidence type="ECO:0000256" key="7">
    <source>
        <dbReference type="ARBA" id="ARBA00023180"/>
    </source>
</evidence>
<reference evidence="12" key="2">
    <citation type="submission" date="2023-01" db="EMBL/GenBank/DDBJ databases">
        <authorList>
            <person name="Petersen C."/>
        </authorList>
    </citation>
    <scope>NUCLEOTIDE SEQUENCE</scope>
    <source>
        <strain evidence="12">IBT 17514</strain>
    </source>
</reference>
<comment type="catalytic activity">
    <reaction evidence="1">
        <text>Hydrolysis of terminal, non-reducing beta-D-glucosyl residues with release of beta-D-glucose.</text>
        <dbReference type="EC" id="3.2.1.21"/>
    </reaction>
</comment>
<dbReference type="Gene3D" id="2.60.120.260">
    <property type="entry name" value="Galactose-binding domain-like"/>
    <property type="match status" value="1"/>
</dbReference>
<dbReference type="InterPro" id="IPR017853">
    <property type="entry name" value="GH"/>
</dbReference>
<dbReference type="EC" id="3.2.1.21" evidence="4"/>
<keyword evidence="13" id="KW-1185">Reference proteome</keyword>
<dbReference type="SUPFAM" id="SSF51445">
    <property type="entry name" value="(Trans)glycosidases"/>
    <property type="match status" value="1"/>
</dbReference>
<keyword evidence="10" id="KW-0624">Polysaccharide degradation</keyword>
<dbReference type="InterPro" id="IPR011658">
    <property type="entry name" value="PA14_dom"/>
</dbReference>
<sequence length="817" mass="89112">MAETIHCLSLEEKVSLLAGASYWRTVSLPQHNIREIKCSDGPNGVRGESIHASTKATCFPCASCVGSTFNPDLVLQIGQTLGKESKIKNAGLLLAPTINLHRSPLGGRNFEAYSEDPTLSGILGAAFVNGVQSDGISACPKHFLGNECETNRKTSNSVIDEKTLRELYAYSFQVMLKNSSPWAIMTAYNKVNGTFMSEQEDLIQGLLRKEFGFKGIVISDFEGIYSTISPVTAGVALELPGPPRFRGEHLIKAVNEGTVSEAQIDSLAEEVINFAAKVGSVVENSPERAITAEETPADLVRSVAAEGIVLLKNENNVLPLSPASSLKIGIFGTPASTPIVHGGGSASMTPTYCISPLEALQRKFSNADIKYHPGVPIFKKVPSAGLDVMTAPSTGKPGVDCYWYNGWEFNGDLVHHEILETTRTLVIDSRIEKLMPEHCNRMHYILKPKSTGVHTFGVTSSGKCIIRVNDQVIVQHNGFTDVRVEHIMQPGDFEERVAIEMEAGVEYQVVIDTFSTTAPPPSPVFKMAPQATQVGFCENLGSSIDSDICTLAMECDVSIVFTANNKEYESESFDRQSMALSPQQNDLISTVAHNSPKSILVNQTGSPISMPWIDDIDAILQCWYAGQEVGNALADLLSGDSNPSGKLPVTFPVRIEDSPSFGNFPTDENLQIRYKEGLKMGYRARDSPLPLFPFGHGLSYTQFEVKNLHLNPVSADSEVDLNLNATVTNIGLVPGHEVVQVYVDGVLKGFSKPFLNQGESKEVQVRLDKYAFSEWDVKAGSWVIQNRAYKVDIRRDANTVLESTTYTIEKSSTWNGV</sequence>
<dbReference type="PANTHER" id="PTHR42715:SF10">
    <property type="entry name" value="BETA-GLUCOSIDASE"/>
    <property type="match status" value="1"/>
</dbReference>
<dbReference type="Pfam" id="PF14310">
    <property type="entry name" value="Fn3-like"/>
    <property type="match status" value="1"/>
</dbReference>
<evidence type="ECO:0000256" key="2">
    <source>
        <dbReference type="ARBA" id="ARBA00004987"/>
    </source>
</evidence>
<evidence type="ECO:0000256" key="6">
    <source>
        <dbReference type="ARBA" id="ARBA00023001"/>
    </source>
</evidence>
<evidence type="ECO:0000256" key="10">
    <source>
        <dbReference type="ARBA" id="ARBA00023326"/>
    </source>
</evidence>
<dbReference type="InterPro" id="IPR002772">
    <property type="entry name" value="Glyco_hydro_3_C"/>
</dbReference>
<dbReference type="GO" id="GO:0030245">
    <property type="term" value="P:cellulose catabolic process"/>
    <property type="evidence" value="ECO:0007669"/>
    <property type="project" value="UniProtKB-KW"/>
</dbReference>
<dbReference type="InterPro" id="IPR013783">
    <property type="entry name" value="Ig-like_fold"/>
</dbReference>
<comment type="caution">
    <text evidence="12">The sequence shown here is derived from an EMBL/GenBank/DDBJ whole genome shotgun (WGS) entry which is preliminary data.</text>
</comment>
<keyword evidence="5" id="KW-0378">Hydrolase</keyword>
<proteinExistence type="inferred from homology"/>
<keyword evidence="7" id="KW-0325">Glycoprotein</keyword>
<dbReference type="InterPro" id="IPR026891">
    <property type="entry name" value="Fn3-like"/>
</dbReference>
<dbReference type="SUPFAM" id="SSF52279">
    <property type="entry name" value="Beta-D-glucan exohydrolase, C-terminal domain"/>
    <property type="match status" value="1"/>
</dbReference>
<keyword evidence="9" id="KW-0326">Glycosidase</keyword>
<accession>A0AAD6HLZ8</accession>
<dbReference type="Pfam" id="PF07691">
    <property type="entry name" value="PA14"/>
    <property type="match status" value="1"/>
</dbReference>
<evidence type="ECO:0000313" key="12">
    <source>
        <dbReference type="EMBL" id="KAJ5727087.1"/>
    </source>
</evidence>